<name>A0ABP7AAQ4_9ACTN</name>
<dbReference type="Gene3D" id="1.10.10.10">
    <property type="entry name" value="Winged helix-like DNA-binding domain superfamily/Winged helix DNA-binding domain"/>
    <property type="match status" value="1"/>
</dbReference>
<feature type="region of interest" description="Disordered" evidence="1">
    <location>
        <begin position="186"/>
        <end position="225"/>
    </location>
</feature>
<organism evidence="3 4">
    <name type="scientific">Kineosporia mesophila</name>
    <dbReference type="NCBI Taxonomy" id="566012"/>
    <lineage>
        <taxon>Bacteria</taxon>
        <taxon>Bacillati</taxon>
        <taxon>Actinomycetota</taxon>
        <taxon>Actinomycetes</taxon>
        <taxon>Kineosporiales</taxon>
        <taxon>Kineosporiaceae</taxon>
        <taxon>Kineosporia</taxon>
    </lineage>
</organism>
<dbReference type="PANTHER" id="PTHR43252">
    <property type="entry name" value="TRANSCRIPTIONAL REGULATOR YQJI"/>
    <property type="match status" value="1"/>
</dbReference>
<feature type="domain" description="Transcription regulator PadR N-terminal" evidence="2">
    <location>
        <begin position="9"/>
        <end position="81"/>
    </location>
</feature>
<proteinExistence type="predicted"/>
<dbReference type="Pfam" id="PF03551">
    <property type="entry name" value="PadR"/>
    <property type="match status" value="1"/>
</dbReference>
<reference evidence="4" key="1">
    <citation type="journal article" date="2019" name="Int. J. Syst. Evol. Microbiol.">
        <title>The Global Catalogue of Microorganisms (GCM) 10K type strain sequencing project: providing services to taxonomists for standard genome sequencing and annotation.</title>
        <authorList>
            <consortium name="The Broad Institute Genomics Platform"/>
            <consortium name="The Broad Institute Genome Sequencing Center for Infectious Disease"/>
            <person name="Wu L."/>
            <person name="Ma J."/>
        </authorList>
    </citation>
    <scope>NUCLEOTIDE SEQUENCE [LARGE SCALE GENOMIC DNA]</scope>
    <source>
        <strain evidence="4">JCM 16902</strain>
    </source>
</reference>
<dbReference type="InterPro" id="IPR036388">
    <property type="entry name" value="WH-like_DNA-bd_sf"/>
</dbReference>
<evidence type="ECO:0000313" key="4">
    <source>
        <dbReference type="Proteomes" id="UP001501074"/>
    </source>
</evidence>
<dbReference type="Proteomes" id="UP001501074">
    <property type="component" value="Unassembled WGS sequence"/>
</dbReference>
<dbReference type="InterPro" id="IPR005149">
    <property type="entry name" value="Tscrpt_reg_PadR_N"/>
</dbReference>
<feature type="compositionally biased region" description="Acidic residues" evidence="1">
    <location>
        <begin position="195"/>
        <end position="213"/>
    </location>
</feature>
<dbReference type="SUPFAM" id="SSF46785">
    <property type="entry name" value="Winged helix' DNA-binding domain"/>
    <property type="match status" value="1"/>
</dbReference>
<accession>A0ABP7AAQ4</accession>
<keyword evidence="4" id="KW-1185">Reference proteome</keyword>
<evidence type="ECO:0000313" key="3">
    <source>
        <dbReference type="EMBL" id="GAA3628165.1"/>
    </source>
</evidence>
<gene>
    <name evidence="3" type="ORF">GCM10022223_51870</name>
</gene>
<dbReference type="EMBL" id="BAAAZO010000010">
    <property type="protein sequence ID" value="GAA3628165.1"/>
    <property type="molecule type" value="Genomic_DNA"/>
</dbReference>
<evidence type="ECO:0000256" key="1">
    <source>
        <dbReference type="SAM" id="MobiDB-lite"/>
    </source>
</evidence>
<dbReference type="InterPro" id="IPR036390">
    <property type="entry name" value="WH_DNA-bd_sf"/>
</dbReference>
<evidence type="ECO:0000259" key="2">
    <source>
        <dbReference type="Pfam" id="PF03551"/>
    </source>
</evidence>
<comment type="caution">
    <text evidence="3">The sequence shown here is derived from an EMBL/GenBank/DDBJ whole genome shotgun (WGS) entry which is preliminary data.</text>
</comment>
<dbReference type="PANTHER" id="PTHR43252:SF6">
    <property type="entry name" value="NEGATIVE TRANSCRIPTION REGULATOR PADR"/>
    <property type="match status" value="1"/>
</dbReference>
<protein>
    <submittedName>
        <fullName evidence="3">PadR family transcriptional regulator</fullName>
    </submittedName>
</protein>
<sequence>MIMAIGDALLALLLPGPRHGYDLKRTHDEWFAGLRPLAFGQVYSTLARLQRDDLIEIAQTEIGDGPERTVYELTEPGRARARDWLAEPIDPGVTGGVPADELIRKTLAAYRLHADPGGLMSRQRATHLRAMRALEPAPGETDHSAAALGRTGVRDLQRLHLDADLRWLDLTGERIRRLPAPEVGMLPGAVLEYPTTDEPDEPDEPDEGEDPEYTDPNQPAEGARS</sequence>